<reference evidence="3 4" key="1">
    <citation type="submission" date="2018-06" db="EMBL/GenBank/DDBJ databases">
        <authorList>
            <consortium name="Pathogen Informatics"/>
            <person name="Doyle S."/>
        </authorList>
    </citation>
    <scope>NUCLEOTIDE SEQUENCE [LARGE SCALE GENOMIC DNA]</scope>
    <source>
        <strain evidence="3 4">NCTC10801</strain>
    </source>
</reference>
<feature type="compositionally biased region" description="Polar residues" evidence="1">
    <location>
        <begin position="74"/>
        <end position="83"/>
    </location>
</feature>
<feature type="region of interest" description="Disordered" evidence="1">
    <location>
        <begin position="49"/>
        <end position="83"/>
    </location>
</feature>
<dbReference type="Proteomes" id="UP000254649">
    <property type="component" value="Unassembled WGS sequence"/>
</dbReference>
<proteinExistence type="predicted"/>
<evidence type="ECO:0000313" key="4">
    <source>
        <dbReference type="Proteomes" id="UP000254649"/>
    </source>
</evidence>
<dbReference type="InterPro" id="IPR020274">
    <property type="entry name" value="Uncharacterised_HI1496"/>
</dbReference>
<evidence type="ECO:0000256" key="1">
    <source>
        <dbReference type="SAM" id="MobiDB-lite"/>
    </source>
</evidence>
<dbReference type="AlphaFoldDB" id="A0A380U1I2"/>
<dbReference type="EMBL" id="UFRQ01000003">
    <property type="protein sequence ID" value="SUT94201.1"/>
    <property type="molecule type" value="Genomic_DNA"/>
</dbReference>
<sequence>MSWIFIASSVVFIVVCYGAFKLKQANNEIEKILKTNAALKAQKDTAETQVKNAEVRKKNEESTITRNRNELIDSLQQSNDLRD</sequence>
<evidence type="ECO:0000313" key="2">
    <source>
        <dbReference type="EMBL" id="SUT91433.1"/>
    </source>
</evidence>
<dbReference type="OrthoDB" id="5688615at2"/>
<evidence type="ECO:0000313" key="3">
    <source>
        <dbReference type="EMBL" id="SUT94201.1"/>
    </source>
</evidence>
<organism evidence="3 4">
    <name type="scientific">[Actinobacillus] rossii</name>
    <dbReference type="NCBI Taxonomy" id="123820"/>
    <lineage>
        <taxon>Bacteria</taxon>
        <taxon>Pseudomonadati</taxon>
        <taxon>Pseudomonadota</taxon>
        <taxon>Gammaproteobacteria</taxon>
        <taxon>Pasteurellales</taxon>
        <taxon>Pasteurellaceae</taxon>
    </lineage>
</organism>
<gene>
    <name evidence="2" type="ORF">NCTC10801_01459</name>
    <name evidence="3" type="ORF">NCTC10801_02142</name>
</gene>
<feature type="compositionally biased region" description="Basic and acidic residues" evidence="1">
    <location>
        <begin position="53"/>
        <end position="71"/>
    </location>
</feature>
<accession>A0A380U1I2</accession>
<name>A0A380U1I2_9PAST</name>
<dbReference type="EMBL" id="UFRQ01000003">
    <property type="protein sequence ID" value="SUT91433.1"/>
    <property type="molecule type" value="Genomic_DNA"/>
</dbReference>
<protein>
    <submittedName>
        <fullName evidence="3">Protein of uncharacterized function (DUF2681)</fullName>
    </submittedName>
</protein>
<dbReference type="Pfam" id="PF10883">
    <property type="entry name" value="DUF2681"/>
    <property type="match status" value="1"/>
</dbReference>
<keyword evidence="4" id="KW-1185">Reference proteome</keyword>